<evidence type="ECO:0000256" key="4">
    <source>
        <dbReference type="ARBA" id="ARBA00023163"/>
    </source>
</evidence>
<evidence type="ECO:0000259" key="7">
    <source>
        <dbReference type="PROSITE" id="PS50888"/>
    </source>
</evidence>
<evidence type="ECO:0000256" key="1">
    <source>
        <dbReference type="ARBA" id="ARBA00004123"/>
    </source>
</evidence>
<keyword evidence="4" id="KW-0804">Transcription</keyword>
<proteinExistence type="evidence at transcript level"/>
<accession>A0A2P2I1T8</accession>
<keyword evidence="3" id="KW-0238">DNA-binding</keyword>
<feature type="compositionally biased region" description="Low complexity" evidence="6">
    <location>
        <begin position="273"/>
        <end position="287"/>
    </location>
</feature>
<dbReference type="GO" id="GO:1990837">
    <property type="term" value="F:sequence-specific double-stranded DNA binding"/>
    <property type="evidence" value="ECO:0007669"/>
    <property type="project" value="UniProtKB-ARBA"/>
</dbReference>
<dbReference type="FunFam" id="4.10.280.10:FF:000009">
    <property type="entry name" value="Transcription factor HES-1"/>
    <property type="match status" value="1"/>
</dbReference>
<keyword evidence="2" id="KW-0805">Transcription regulation</keyword>
<evidence type="ECO:0000259" key="8">
    <source>
        <dbReference type="PROSITE" id="PS51054"/>
    </source>
</evidence>
<keyword evidence="5" id="KW-0539">Nucleus</keyword>
<evidence type="ECO:0000313" key="10">
    <source>
        <dbReference type="EMBL" id="LAC19461.1"/>
    </source>
</evidence>
<evidence type="ECO:0000313" key="9">
    <source>
        <dbReference type="EMBL" id="LAB67972.1"/>
    </source>
</evidence>
<dbReference type="Pfam" id="PF00010">
    <property type="entry name" value="HLH"/>
    <property type="match status" value="1"/>
</dbReference>
<comment type="subcellular location">
    <subcellularLocation>
        <location evidence="1">Nucleus</location>
    </subcellularLocation>
</comment>
<protein>
    <submittedName>
        <fullName evidence="9">Enhancer of split mbeta protein-like</fullName>
    </submittedName>
</protein>
<dbReference type="Gene3D" id="6.10.250.980">
    <property type="match status" value="1"/>
</dbReference>
<sequence length="310" mass="34098">MAPVVADIDVEEVEPVSRTYQYRKVMKPLLERKRRARINNCLEELKDLMVGALQSDGESITKLEKADVLELTVNHLKKLKKHNALSIPAASHTHEKFNTGFRQCTTEVSKFISSIPGIDLQISNSLLAHLTGISSQLSYTVKQSQIQSSLPNSPPPTPITVSIPGKMYTPPASPDNTRQMSPPARQQTSPPSVNSNTLQSYTVRVPPPQSQPMLVPAHVNNTNITNITYQISASSRQQQQSIHRVPQTPCNAPPSPPLSVGSPSPVHHIVRYPQVQSSSSPNTTSVSPIPHIPRPAHQQTITDAAVWRPW</sequence>
<dbReference type="AlphaFoldDB" id="A0A2P2I1T8"/>
<dbReference type="InterPro" id="IPR003650">
    <property type="entry name" value="Orange_dom"/>
</dbReference>
<dbReference type="Gene3D" id="4.10.280.10">
    <property type="entry name" value="Helix-loop-helix DNA-binding domain"/>
    <property type="match status" value="1"/>
</dbReference>
<feature type="compositionally biased region" description="Polar residues" evidence="6">
    <location>
        <begin position="174"/>
        <end position="202"/>
    </location>
</feature>
<reference evidence="10" key="1">
    <citation type="submission" date="2017-11" db="EMBL/GenBank/DDBJ databases">
        <title>The sensing device of the deep-sea amphipod.</title>
        <authorList>
            <person name="Kobayashi H."/>
            <person name="Nagahama T."/>
            <person name="Arai W."/>
            <person name="Sasagawa Y."/>
            <person name="Umeda M."/>
            <person name="Hayashi T."/>
            <person name="Nikaido I."/>
            <person name="Watanabe H."/>
            <person name="Oguri K."/>
            <person name="Kitazato H."/>
            <person name="Fujioka K."/>
            <person name="Kido Y."/>
            <person name="Takami H."/>
        </authorList>
    </citation>
    <scope>NUCLEOTIDE SEQUENCE</scope>
    <source>
        <tissue evidence="10">Whole body</tissue>
    </source>
</reference>
<dbReference type="InterPro" id="IPR011598">
    <property type="entry name" value="bHLH_dom"/>
</dbReference>
<dbReference type="GO" id="GO:0006355">
    <property type="term" value="P:regulation of DNA-templated transcription"/>
    <property type="evidence" value="ECO:0007669"/>
    <property type="project" value="InterPro"/>
</dbReference>
<name>A0A2P2I1T8_9CRUS</name>
<dbReference type="CDD" id="cd19741">
    <property type="entry name" value="bHLH-O_ESMB_like"/>
    <property type="match status" value="1"/>
</dbReference>
<evidence type="ECO:0000256" key="2">
    <source>
        <dbReference type="ARBA" id="ARBA00023015"/>
    </source>
</evidence>
<feature type="region of interest" description="Disordered" evidence="6">
    <location>
        <begin position="146"/>
        <end position="216"/>
    </location>
</feature>
<dbReference type="SMART" id="SM00353">
    <property type="entry name" value="HLH"/>
    <property type="match status" value="1"/>
</dbReference>
<feature type="domain" description="Orange" evidence="8">
    <location>
        <begin position="97"/>
        <end position="130"/>
    </location>
</feature>
<dbReference type="EMBL" id="IACT01000001">
    <property type="protein sequence ID" value="LAC19461.1"/>
    <property type="molecule type" value="mRNA"/>
</dbReference>
<dbReference type="InterPro" id="IPR036638">
    <property type="entry name" value="HLH_DNA-bd_sf"/>
</dbReference>
<dbReference type="GO" id="GO:0005634">
    <property type="term" value="C:nucleus"/>
    <property type="evidence" value="ECO:0007669"/>
    <property type="project" value="UniProtKB-SubCell"/>
</dbReference>
<organism evidence="9">
    <name type="scientific">Hirondellea gigas</name>
    <dbReference type="NCBI Taxonomy" id="1518452"/>
    <lineage>
        <taxon>Eukaryota</taxon>
        <taxon>Metazoa</taxon>
        <taxon>Ecdysozoa</taxon>
        <taxon>Arthropoda</taxon>
        <taxon>Crustacea</taxon>
        <taxon>Multicrustacea</taxon>
        <taxon>Malacostraca</taxon>
        <taxon>Eumalacostraca</taxon>
        <taxon>Peracarida</taxon>
        <taxon>Amphipoda</taxon>
        <taxon>Amphilochidea</taxon>
        <taxon>Lysianassida</taxon>
        <taxon>Lysianassidira</taxon>
        <taxon>Lysianassoidea</taxon>
        <taxon>Lysianassidae</taxon>
        <taxon>Hirondellea</taxon>
    </lineage>
</organism>
<dbReference type="GO" id="GO:0046983">
    <property type="term" value="F:protein dimerization activity"/>
    <property type="evidence" value="ECO:0007669"/>
    <property type="project" value="InterPro"/>
</dbReference>
<dbReference type="SUPFAM" id="SSF47459">
    <property type="entry name" value="HLH, helix-loop-helix DNA-binding domain"/>
    <property type="match status" value="1"/>
</dbReference>
<feature type="region of interest" description="Disordered" evidence="6">
    <location>
        <begin position="233"/>
        <end position="310"/>
    </location>
</feature>
<evidence type="ECO:0000256" key="3">
    <source>
        <dbReference type="ARBA" id="ARBA00023125"/>
    </source>
</evidence>
<evidence type="ECO:0000256" key="6">
    <source>
        <dbReference type="SAM" id="MobiDB-lite"/>
    </source>
</evidence>
<feature type="compositionally biased region" description="Low complexity" evidence="6">
    <location>
        <begin position="233"/>
        <end position="242"/>
    </location>
</feature>
<dbReference type="PROSITE" id="PS51054">
    <property type="entry name" value="ORANGE"/>
    <property type="match status" value="1"/>
</dbReference>
<dbReference type="PANTHER" id="PTHR10985">
    <property type="entry name" value="BASIC HELIX-LOOP-HELIX TRANSCRIPTION FACTOR, HES-RELATED"/>
    <property type="match status" value="1"/>
</dbReference>
<evidence type="ECO:0000256" key="5">
    <source>
        <dbReference type="ARBA" id="ARBA00023242"/>
    </source>
</evidence>
<dbReference type="SMART" id="SM00511">
    <property type="entry name" value="ORANGE"/>
    <property type="match status" value="1"/>
</dbReference>
<reference evidence="9" key="2">
    <citation type="journal article" date="2018" name="Biosci. Biotechnol. Biochem.">
        <title>Polysaccharide hydrolase of the hadal zone amphipods Hirondellea gigas.</title>
        <authorList>
            <person name="Kobayashi H."/>
            <person name="Nagahama T."/>
            <person name="Arai W."/>
            <person name="Sasagawa Y."/>
            <person name="Umeda M."/>
            <person name="Hayashi T."/>
            <person name="Nikaido I."/>
            <person name="Watanabe H."/>
            <person name="Oguri K."/>
            <person name="Kitazato H."/>
            <person name="Fujioka K."/>
            <person name="Kido Y."/>
            <person name="Takami H."/>
        </authorList>
    </citation>
    <scope>NUCLEOTIDE SEQUENCE</scope>
    <source>
        <tissue evidence="9">Whole body</tissue>
    </source>
</reference>
<dbReference type="SUPFAM" id="SSF158457">
    <property type="entry name" value="Orange domain-like"/>
    <property type="match status" value="1"/>
</dbReference>
<dbReference type="PROSITE" id="PS50888">
    <property type="entry name" value="BHLH"/>
    <property type="match status" value="1"/>
</dbReference>
<feature type="domain" description="BHLH" evidence="7">
    <location>
        <begin position="22"/>
        <end position="79"/>
    </location>
</feature>
<dbReference type="Pfam" id="PF07527">
    <property type="entry name" value="Hairy_orange"/>
    <property type="match status" value="1"/>
</dbReference>
<dbReference type="InterPro" id="IPR050370">
    <property type="entry name" value="HES_HEY"/>
</dbReference>
<dbReference type="EMBL" id="IACF01002313">
    <property type="protein sequence ID" value="LAB67972.1"/>
    <property type="molecule type" value="mRNA"/>
</dbReference>